<geneLocation type="plasmid" evidence="2">
    <name>pri-1</name>
</geneLocation>
<sequence length="76" mass="8450">MHDDPRARLTGNWQRIEDGTFVPDLSQEADDVRLGYMTADQLESLGARMRAEYARAMHELGAMPPFADLMGADGNP</sequence>
<name>A0A192A880_9RALS</name>
<keyword evidence="2" id="KW-1185">Reference proteome</keyword>
<evidence type="ECO:0000313" key="1">
    <source>
        <dbReference type="EMBL" id="ANJ76558.1"/>
    </source>
</evidence>
<dbReference type="EMBL" id="CP016024">
    <property type="protein sequence ID" value="ANJ76558.1"/>
    <property type="molecule type" value="Genomic_DNA"/>
</dbReference>
<accession>A0A192A880</accession>
<gene>
    <name evidence="1" type="ORF">A9Y76_26890</name>
</gene>
<dbReference type="AlphaFoldDB" id="A0A192A880"/>
<proteinExistence type="predicted"/>
<reference evidence="2" key="1">
    <citation type="submission" date="2016-06" db="EMBL/GenBank/DDBJ databases">
        <authorList>
            <person name="Xu Y."/>
            <person name="Nagy A."/>
            <person name="Yan X."/>
            <person name="Kim S.W."/>
            <person name="Haley B."/>
            <person name="Liu N.T."/>
            <person name="Nou X."/>
        </authorList>
    </citation>
    <scope>NUCLEOTIDE SEQUENCE [LARGE SCALE GENOMIC DNA]</scope>
    <source>
        <strain evidence="2">ATCC 49129</strain>
        <plasmid evidence="2">pri-1</plasmid>
    </source>
</reference>
<protein>
    <submittedName>
        <fullName evidence="1">Uncharacterized protein</fullName>
    </submittedName>
</protein>
<keyword evidence="1" id="KW-0614">Plasmid</keyword>
<dbReference type="Proteomes" id="UP000078572">
    <property type="component" value="Plasmid pRI-1"/>
</dbReference>
<evidence type="ECO:0000313" key="2">
    <source>
        <dbReference type="Proteomes" id="UP000078572"/>
    </source>
</evidence>
<organism evidence="1 2">
    <name type="scientific">Ralstonia insidiosa</name>
    <dbReference type="NCBI Taxonomy" id="190721"/>
    <lineage>
        <taxon>Bacteria</taxon>
        <taxon>Pseudomonadati</taxon>
        <taxon>Pseudomonadota</taxon>
        <taxon>Betaproteobacteria</taxon>
        <taxon>Burkholderiales</taxon>
        <taxon>Burkholderiaceae</taxon>
        <taxon>Ralstonia</taxon>
    </lineage>
</organism>